<sequence length="291" mass="32975">MESFYSVSAISPISKNVGFSRIRTDFATSIANGELFLNNYYSSTILKVQSQKSRHAFVVKADSSVDTTKKENREPVKPLYSSTPSNRPLRTPHSGYHFDGSTRKFFEGWFFKVSIPECRQSFCFMYSVESPSFTKKLSSFEELQYGPRFTGVGAQILGADDKYICQYSEESSNFWGSRHELMLGNTFVAQNSAKPPNKEVRPQEFNRRVTEGFQVTPLWHQGSIRDDGRTDYTEIVKTASWEYSTRPIYGWGDVNSKQKSTAGWPAAFPVFEPHWQVCMAAGLSTGPVQCI</sequence>
<evidence type="ECO:0000256" key="1">
    <source>
        <dbReference type="SAM" id="MobiDB-lite"/>
    </source>
</evidence>
<reference evidence="2 3" key="1">
    <citation type="submission" date="2024-05" db="EMBL/GenBank/DDBJ databases">
        <title>De novo assembly of an allotetraploid wild potato.</title>
        <authorList>
            <person name="Hosaka A.J."/>
        </authorList>
    </citation>
    <scope>NUCLEOTIDE SEQUENCE [LARGE SCALE GENOMIC DNA]</scope>
    <source>
        <tissue evidence="2">Young leaves</tissue>
    </source>
</reference>
<feature type="region of interest" description="Disordered" evidence="1">
    <location>
        <begin position="68"/>
        <end position="91"/>
    </location>
</feature>
<dbReference type="InterPro" id="IPR025893">
    <property type="entry name" value="Tocopherol_cyclase"/>
</dbReference>
<name>A0ABD2U155_9SOLN</name>
<proteinExistence type="predicted"/>
<dbReference type="EMBL" id="JBJKTR010000008">
    <property type="protein sequence ID" value="KAL3361428.1"/>
    <property type="molecule type" value="Genomic_DNA"/>
</dbReference>
<comment type="caution">
    <text evidence="2">The sequence shown here is derived from an EMBL/GenBank/DDBJ whole genome shotgun (WGS) entry which is preliminary data.</text>
</comment>
<organism evidence="2 3">
    <name type="scientific">Solanum stoloniferum</name>
    <dbReference type="NCBI Taxonomy" id="62892"/>
    <lineage>
        <taxon>Eukaryota</taxon>
        <taxon>Viridiplantae</taxon>
        <taxon>Streptophyta</taxon>
        <taxon>Embryophyta</taxon>
        <taxon>Tracheophyta</taxon>
        <taxon>Spermatophyta</taxon>
        <taxon>Magnoliopsida</taxon>
        <taxon>eudicotyledons</taxon>
        <taxon>Gunneridae</taxon>
        <taxon>Pentapetalae</taxon>
        <taxon>asterids</taxon>
        <taxon>lamiids</taxon>
        <taxon>Solanales</taxon>
        <taxon>Solanaceae</taxon>
        <taxon>Solanoideae</taxon>
        <taxon>Solaneae</taxon>
        <taxon>Solanum</taxon>
    </lineage>
</organism>
<evidence type="ECO:0000313" key="3">
    <source>
        <dbReference type="Proteomes" id="UP001627284"/>
    </source>
</evidence>
<evidence type="ECO:0008006" key="4">
    <source>
        <dbReference type="Google" id="ProtNLM"/>
    </source>
</evidence>
<gene>
    <name evidence="2" type="ORF">AABB24_014372</name>
</gene>
<dbReference type="Pfam" id="PF14249">
    <property type="entry name" value="Tocopherol_cycl"/>
    <property type="match status" value="1"/>
</dbReference>
<dbReference type="PANTHER" id="PTHR35309:SF2">
    <property type="entry name" value="TOCOPHEROL CYCLASE, CHLOROPLASTIC"/>
    <property type="match status" value="1"/>
</dbReference>
<keyword evidence="3" id="KW-1185">Reference proteome</keyword>
<accession>A0ABD2U155</accession>
<dbReference type="PANTHER" id="PTHR35309">
    <property type="match status" value="1"/>
</dbReference>
<evidence type="ECO:0000313" key="2">
    <source>
        <dbReference type="EMBL" id="KAL3361428.1"/>
    </source>
</evidence>
<protein>
    <recommendedName>
        <fullName evidence="4">Tocopherol cyclase</fullName>
    </recommendedName>
</protein>
<dbReference type="AlphaFoldDB" id="A0ABD2U155"/>
<dbReference type="Proteomes" id="UP001627284">
    <property type="component" value="Unassembled WGS sequence"/>
</dbReference>